<gene>
    <name evidence="1" type="ORF">HCN51_12940</name>
</gene>
<dbReference type="EMBL" id="JAATEP010000007">
    <property type="protein sequence ID" value="NJP90346.1"/>
    <property type="molecule type" value="Genomic_DNA"/>
</dbReference>
<dbReference type="RefSeq" id="WP_168009898.1">
    <property type="nucleotide sequence ID" value="NZ_JAATEP010000007.1"/>
</dbReference>
<accession>A0ABX1B3L2</accession>
<comment type="caution">
    <text evidence="1">The sequence shown here is derived from an EMBL/GenBank/DDBJ whole genome shotgun (WGS) entry which is preliminary data.</text>
</comment>
<sequence>MKKLGSSVIVLLLVAVGMGVFTQERTEGDRRPSCERFRLVLLTGMAVANPDYYLHWPAYSSNQACFAKEYDMPFLPWVGLSPRLLTVDPLRPMYTADFSTGRAVADLGPWRMTEGIKSLGDPQRRPLKAETTEQLKRMGSGLTVKAVVRLAKPMNEDEVRDIASNPEVFLYAPRDEAKPISWDSGSSGNTCAGLRGFDFCAEARSATDSFQKWVSMLRSGDESALENLGLSLPELQEQAADMRVHGIIVWDSSQAMLRILSEPNVSAMSIADMQVFE</sequence>
<dbReference type="Proteomes" id="UP000696294">
    <property type="component" value="Unassembled WGS sequence"/>
</dbReference>
<protein>
    <submittedName>
        <fullName evidence="1">Uncharacterized protein</fullName>
    </submittedName>
</protein>
<organism evidence="1 2">
    <name type="scientific">Nonomuraea composti</name>
    <dbReference type="NCBI Taxonomy" id="2720023"/>
    <lineage>
        <taxon>Bacteria</taxon>
        <taxon>Bacillati</taxon>
        <taxon>Actinomycetota</taxon>
        <taxon>Actinomycetes</taxon>
        <taxon>Streptosporangiales</taxon>
        <taxon>Streptosporangiaceae</taxon>
        <taxon>Nonomuraea</taxon>
    </lineage>
</organism>
<reference evidence="1 2" key="1">
    <citation type="submission" date="2020-03" db="EMBL/GenBank/DDBJ databases">
        <title>WGS of actinomycetes isolated from Thailand.</title>
        <authorList>
            <person name="Thawai C."/>
        </authorList>
    </citation>
    <scope>NUCLEOTIDE SEQUENCE [LARGE SCALE GENOMIC DNA]</scope>
    <source>
        <strain evidence="1 2">FMUSA5-5</strain>
    </source>
</reference>
<keyword evidence="2" id="KW-1185">Reference proteome</keyword>
<name>A0ABX1B3L2_9ACTN</name>
<proteinExistence type="predicted"/>
<evidence type="ECO:0000313" key="1">
    <source>
        <dbReference type="EMBL" id="NJP90346.1"/>
    </source>
</evidence>
<evidence type="ECO:0000313" key="2">
    <source>
        <dbReference type="Proteomes" id="UP000696294"/>
    </source>
</evidence>